<evidence type="ECO:0000313" key="3">
    <source>
        <dbReference type="Proteomes" id="UP000826661"/>
    </source>
</evidence>
<dbReference type="AlphaFoldDB" id="A0A8G0PA61"/>
<dbReference type="EMBL" id="CP075864">
    <property type="protein sequence ID" value="QYS93002.1"/>
    <property type="molecule type" value="Genomic_DNA"/>
</dbReference>
<evidence type="ECO:0000256" key="1">
    <source>
        <dbReference type="SAM" id="Phobius"/>
    </source>
</evidence>
<keyword evidence="1" id="KW-1133">Transmembrane helix</keyword>
<keyword evidence="1" id="KW-0812">Transmembrane</keyword>
<organism evidence="2 3">
    <name type="scientific">Trichoderma simmonsii</name>
    <dbReference type="NCBI Taxonomy" id="1491479"/>
    <lineage>
        <taxon>Eukaryota</taxon>
        <taxon>Fungi</taxon>
        <taxon>Dikarya</taxon>
        <taxon>Ascomycota</taxon>
        <taxon>Pezizomycotina</taxon>
        <taxon>Sordariomycetes</taxon>
        <taxon>Hypocreomycetidae</taxon>
        <taxon>Hypocreales</taxon>
        <taxon>Hypocreaceae</taxon>
        <taxon>Trichoderma</taxon>
    </lineage>
</organism>
<gene>
    <name evidence="2" type="ORF">H0G86_000392</name>
</gene>
<accession>A0A8G0PA61</accession>
<feature type="transmembrane region" description="Helical" evidence="1">
    <location>
        <begin position="14"/>
        <end position="31"/>
    </location>
</feature>
<feature type="transmembrane region" description="Helical" evidence="1">
    <location>
        <begin position="66"/>
        <end position="86"/>
    </location>
</feature>
<reference evidence="2 3" key="1">
    <citation type="journal article" date="2021" name="BMC Genomics">
        <title>Telomere-to-telomere genome assembly of asparaginase-producing Trichoderma simmonsii.</title>
        <authorList>
            <person name="Chung D."/>
            <person name="Kwon Y.M."/>
            <person name="Yang Y."/>
        </authorList>
    </citation>
    <scope>NUCLEOTIDE SEQUENCE [LARGE SCALE GENOMIC DNA]</scope>
    <source>
        <strain evidence="2 3">GH-Sj1</strain>
    </source>
</reference>
<name>A0A8G0PA61_9HYPO</name>
<evidence type="ECO:0000313" key="2">
    <source>
        <dbReference type="EMBL" id="QYS93002.1"/>
    </source>
</evidence>
<keyword evidence="3" id="KW-1185">Reference proteome</keyword>
<protein>
    <submittedName>
        <fullName evidence="2">Uncharacterized protein</fullName>
    </submittedName>
</protein>
<keyword evidence="1" id="KW-0472">Membrane</keyword>
<proteinExistence type="predicted"/>
<dbReference type="Proteomes" id="UP000826661">
    <property type="component" value="Chromosome I"/>
</dbReference>
<sequence length="104" mass="12083">MTSLLFFFQLLHDTPYLICIPGIFFVFLFVFKDHAHTPSIRGFFTMIPSGRTRQTLKDMTPLHPRFPFFVLFPNFVLSSSLVIRPLSDFIFSAFVSERVLAPYS</sequence>